<keyword evidence="2 5" id="KW-0812">Transmembrane</keyword>
<proteinExistence type="predicted"/>
<dbReference type="OrthoDB" id="9786643at2"/>
<keyword evidence="8" id="KW-1185">Reference proteome</keyword>
<feature type="domain" description="ABC-2 type transporter transmembrane" evidence="6">
    <location>
        <begin position="36"/>
        <end position="222"/>
    </location>
</feature>
<accession>A0A3A4B6I3</accession>
<reference evidence="7 8" key="1">
    <citation type="submission" date="2018-09" db="EMBL/GenBank/DDBJ databases">
        <title>YIM 75507 draft genome.</title>
        <authorList>
            <person name="Tang S."/>
            <person name="Feng Y."/>
        </authorList>
    </citation>
    <scope>NUCLEOTIDE SEQUENCE [LARGE SCALE GENOMIC DNA]</scope>
    <source>
        <strain evidence="7 8">YIM 75507</strain>
    </source>
</reference>
<evidence type="ECO:0000256" key="2">
    <source>
        <dbReference type="ARBA" id="ARBA00022692"/>
    </source>
</evidence>
<dbReference type="RefSeq" id="WP_119925478.1">
    <property type="nucleotide sequence ID" value="NZ_QZEY01000002.1"/>
</dbReference>
<dbReference type="EMBL" id="QZEY01000002">
    <property type="protein sequence ID" value="RJL34177.1"/>
    <property type="molecule type" value="Genomic_DNA"/>
</dbReference>
<feature type="transmembrane region" description="Helical" evidence="5">
    <location>
        <begin position="29"/>
        <end position="45"/>
    </location>
</feature>
<protein>
    <submittedName>
        <fullName evidence="7">ABC transporter permease</fullName>
    </submittedName>
</protein>
<evidence type="ECO:0000313" key="8">
    <source>
        <dbReference type="Proteomes" id="UP000265768"/>
    </source>
</evidence>
<evidence type="ECO:0000256" key="4">
    <source>
        <dbReference type="ARBA" id="ARBA00023136"/>
    </source>
</evidence>
<dbReference type="AlphaFoldDB" id="A0A3A4B6I3"/>
<keyword evidence="4 5" id="KW-0472">Membrane</keyword>
<dbReference type="InterPro" id="IPR051784">
    <property type="entry name" value="Nod_factor_ABC_transporter"/>
</dbReference>
<feature type="transmembrane region" description="Helical" evidence="5">
    <location>
        <begin position="146"/>
        <end position="168"/>
    </location>
</feature>
<comment type="caution">
    <text evidence="7">The sequence shown here is derived from an EMBL/GenBank/DDBJ whole genome shotgun (WGS) entry which is preliminary data.</text>
</comment>
<feature type="transmembrane region" description="Helical" evidence="5">
    <location>
        <begin position="65"/>
        <end position="85"/>
    </location>
</feature>
<dbReference type="InterPro" id="IPR013525">
    <property type="entry name" value="ABC2_TM"/>
</dbReference>
<gene>
    <name evidence="7" type="ORF">D5H75_06795</name>
</gene>
<evidence type="ECO:0000313" key="7">
    <source>
        <dbReference type="EMBL" id="RJL34177.1"/>
    </source>
</evidence>
<feature type="transmembrane region" description="Helical" evidence="5">
    <location>
        <begin position="239"/>
        <end position="260"/>
    </location>
</feature>
<dbReference type="Proteomes" id="UP000265768">
    <property type="component" value="Unassembled WGS sequence"/>
</dbReference>
<dbReference type="GO" id="GO:0016020">
    <property type="term" value="C:membrane"/>
    <property type="evidence" value="ECO:0007669"/>
    <property type="project" value="UniProtKB-SubCell"/>
</dbReference>
<dbReference type="Pfam" id="PF01061">
    <property type="entry name" value="ABC2_membrane"/>
    <property type="match status" value="1"/>
</dbReference>
<feature type="transmembrane region" description="Helical" evidence="5">
    <location>
        <begin position="106"/>
        <end position="126"/>
    </location>
</feature>
<name>A0A3A4B6I3_9ACTN</name>
<comment type="subcellular location">
    <subcellularLocation>
        <location evidence="1">Membrane</location>
        <topology evidence="1">Multi-pass membrane protein</topology>
    </subcellularLocation>
</comment>
<feature type="transmembrane region" description="Helical" evidence="5">
    <location>
        <begin position="180"/>
        <end position="202"/>
    </location>
</feature>
<evidence type="ECO:0000256" key="5">
    <source>
        <dbReference type="SAM" id="Phobius"/>
    </source>
</evidence>
<dbReference type="GO" id="GO:0140359">
    <property type="term" value="F:ABC-type transporter activity"/>
    <property type="evidence" value="ECO:0007669"/>
    <property type="project" value="InterPro"/>
</dbReference>
<sequence length="284" mass="30185">MNRTAHAVRVGLARGWHEFGLSVRSPQDQGFYVFMAVATLAYLFWNRDDRVEGTSLLMPSVALPSMLGMVMVFGTVAGPAFSLALEREDGTLLRARAVPRGVTGYVTGQVLFQSLQVVPVFALILLPGLLLFDGLAHRGAAGWLTVAWVIPLGLLAVMPIGIVLGALAPNAQKVGTWGMLPVFGLAAISGIFTPITALWGWVQVVAQVFPMYWIGLGMRSAFLPDAAAALEVGGSWRTWQTVAVLAAWAVAGALAAPPVLRRAARRTSGSQVEAAREAAAQLVR</sequence>
<evidence type="ECO:0000256" key="1">
    <source>
        <dbReference type="ARBA" id="ARBA00004141"/>
    </source>
</evidence>
<evidence type="ECO:0000259" key="6">
    <source>
        <dbReference type="Pfam" id="PF01061"/>
    </source>
</evidence>
<dbReference type="PANTHER" id="PTHR43229">
    <property type="entry name" value="NODULATION PROTEIN J"/>
    <property type="match status" value="1"/>
</dbReference>
<keyword evidence="3 5" id="KW-1133">Transmembrane helix</keyword>
<organism evidence="7 8">
    <name type="scientific">Bailinhaonella thermotolerans</name>
    <dbReference type="NCBI Taxonomy" id="1070861"/>
    <lineage>
        <taxon>Bacteria</taxon>
        <taxon>Bacillati</taxon>
        <taxon>Actinomycetota</taxon>
        <taxon>Actinomycetes</taxon>
        <taxon>Streptosporangiales</taxon>
        <taxon>Streptosporangiaceae</taxon>
        <taxon>Bailinhaonella</taxon>
    </lineage>
</organism>
<evidence type="ECO:0000256" key="3">
    <source>
        <dbReference type="ARBA" id="ARBA00022989"/>
    </source>
</evidence>
<dbReference type="PANTHER" id="PTHR43229:SF2">
    <property type="entry name" value="NODULATION PROTEIN J"/>
    <property type="match status" value="1"/>
</dbReference>